<dbReference type="Pfam" id="PF25793">
    <property type="entry name" value="WHD_2nd_NFRKB"/>
    <property type="match status" value="1"/>
</dbReference>
<evidence type="ECO:0000256" key="3">
    <source>
        <dbReference type="SAM" id="MobiDB-lite"/>
    </source>
</evidence>
<dbReference type="InterPro" id="IPR057748">
    <property type="entry name" value="NFRKB_WH_2"/>
</dbReference>
<protein>
    <recommendedName>
        <fullName evidence="4">DEUBAD domain-containing protein</fullName>
    </recommendedName>
</protein>
<dbReference type="InterPro" id="IPR044867">
    <property type="entry name" value="DEUBAD_dom"/>
</dbReference>
<feature type="region of interest" description="Disordered" evidence="3">
    <location>
        <begin position="455"/>
        <end position="483"/>
    </location>
</feature>
<dbReference type="STRING" id="1088818.A0A2I0A0I7"/>
<evidence type="ECO:0000256" key="2">
    <source>
        <dbReference type="ARBA" id="ARBA00023242"/>
    </source>
</evidence>
<dbReference type="OrthoDB" id="70874at2759"/>
<feature type="region of interest" description="Disordered" evidence="3">
    <location>
        <begin position="314"/>
        <end position="354"/>
    </location>
</feature>
<feature type="region of interest" description="Disordered" evidence="3">
    <location>
        <begin position="1"/>
        <end position="46"/>
    </location>
</feature>
<dbReference type="AlphaFoldDB" id="A0A2I0A0I7"/>
<dbReference type="InterPro" id="IPR024867">
    <property type="entry name" value="NFRKB"/>
</dbReference>
<dbReference type="PANTHER" id="PTHR13052">
    <property type="entry name" value="NFRKB-RELATED"/>
    <property type="match status" value="1"/>
</dbReference>
<dbReference type="PANTHER" id="PTHR13052:SF0">
    <property type="entry name" value="DNA-BINDING PROTEIN-LIKE"/>
    <property type="match status" value="1"/>
</dbReference>
<feature type="domain" description="DEUBAD" evidence="4">
    <location>
        <begin position="69"/>
        <end position="182"/>
    </location>
</feature>
<accession>A0A2I0A0I7</accession>
<feature type="region of interest" description="Disordered" evidence="3">
    <location>
        <begin position="880"/>
        <end position="940"/>
    </location>
</feature>
<dbReference type="PROSITE" id="PS51916">
    <property type="entry name" value="DEUBAD"/>
    <property type="match status" value="1"/>
</dbReference>
<sequence length="940" mass="106184">MEVVKNGSFSSEDEEEENSASLESAGSDAAYVDASDPDSGLGSDEFDVTEFGESGMELCQVGNQIFSFPLELFDVPELGAILSLKSWNCCLTEQERVALAEYLPDMDQESFQLTLNELFSGSNFHFWNPLEVFFNQLKGGLCNPSVVLRRRGLNMFQRRQHYHRMRGYHNSMVESLVQIKHDWEECSGLGIEARLRVLNILRIQRRLNSGRNGDLDYETDSEGGNYFPHSPKKASFAVMDLEPTRYRKEKAKGILKVAASMVSAKKGYMKQPGIDLYASRGFGPDINYSEKQGHGSSLHGDWFAIRQAKSASAGWLKSVKSSKPSKSYKNVSHQSRSTRDRTPESEPHSRKVEEKCMSNCKSYVHVRKPKRKSQVRHVNEELPASSRLSGSLDRRKPRRTADFDHLLQQSNDNGNNIGGELDDAVYALENMNTMECNSFRKKRKGKCDDGFLRERDKQMHQQSSSRELIEDHSTTRKKGKRKDNAVVVSSSVVSSEPNIIESGVKELEMDIKIKRKPFILITPTIHTGFSFSIIHLLAAVRKALITPHIEDASDIGSNLEKDDGRMISHSHDLHGDNLQHGSKRSFPSLTFQEITNRVRSNPGDPSILETAEPLQDLVRGVLKIFSSKIAPLGAKGWKPLALYDKINRNWSWVGPVPSISSDNENAEEETSAEAWDIPHKMLVKLVDAFANWLKTGQETLQQIGSLPSPPAMLPVLDERERFRDHRAQKSLNTISSSSEEVRAYFRKEEHLRYLIPERAFHYTALDGRKCIVAPLRRGGGKPTTKAREHFMLKPDRPPHVTVLCIVRDAAARLPGSIGTRADVCTLIRDSQFVVEDVTDAQVNQVVSGALDRLHYMRDPCVQFDGDRKLWVYLHRDREEEDFEDDGTSSTKKWKRPRNDSTDQSELGARNDSNYHTNEELQAGCSAGYDENPDNADINPW</sequence>
<evidence type="ECO:0000259" key="4">
    <source>
        <dbReference type="PROSITE" id="PS51916"/>
    </source>
</evidence>
<evidence type="ECO:0000256" key="1">
    <source>
        <dbReference type="ARBA" id="ARBA00004123"/>
    </source>
</evidence>
<organism evidence="5 6">
    <name type="scientific">Apostasia shenzhenica</name>
    <dbReference type="NCBI Taxonomy" id="1088818"/>
    <lineage>
        <taxon>Eukaryota</taxon>
        <taxon>Viridiplantae</taxon>
        <taxon>Streptophyta</taxon>
        <taxon>Embryophyta</taxon>
        <taxon>Tracheophyta</taxon>
        <taxon>Spermatophyta</taxon>
        <taxon>Magnoliopsida</taxon>
        <taxon>Liliopsida</taxon>
        <taxon>Asparagales</taxon>
        <taxon>Orchidaceae</taxon>
        <taxon>Apostasioideae</taxon>
        <taxon>Apostasia</taxon>
    </lineage>
</organism>
<dbReference type="Proteomes" id="UP000236161">
    <property type="component" value="Unassembled WGS sequence"/>
</dbReference>
<name>A0A2I0A0I7_9ASPA</name>
<keyword evidence="6" id="KW-1185">Reference proteome</keyword>
<evidence type="ECO:0000313" key="5">
    <source>
        <dbReference type="EMBL" id="PKA49034.1"/>
    </source>
</evidence>
<dbReference type="GO" id="GO:0031011">
    <property type="term" value="C:Ino80 complex"/>
    <property type="evidence" value="ECO:0007669"/>
    <property type="project" value="InterPro"/>
</dbReference>
<evidence type="ECO:0000313" key="6">
    <source>
        <dbReference type="Proteomes" id="UP000236161"/>
    </source>
</evidence>
<gene>
    <name evidence="5" type="ORF">AXF42_Ash020613</name>
</gene>
<comment type="subcellular location">
    <subcellularLocation>
        <location evidence="1">Nucleus</location>
    </subcellularLocation>
</comment>
<feature type="region of interest" description="Disordered" evidence="3">
    <location>
        <begin position="367"/>
        <end position="396"/>
    </location>
</feature>
<dbReference type="EMBL" id="KZ452041">
    <property type="protein sequence ID" value="PKA49034.1"/>
    <property type="molecule type" value="Genomic_DNA"/>
</dbReference>
<reference evidence="5 6" key="1">
    <citation type="journal article" date="2017" name="Nature">
        <title>The Apostasia genome and the evolution of orchids.</title>
        <authorList>
            <person name="Zhang G.Q."/>
            <person name="Liu K.W."/>
            <person name="Li Z."/>
            <person name="Lohaus R."/>
            <person name="Hsiao Y.Y."/>
            <person name="Niu S.C."/>
            <person name="Wang J.Y."/>
            <person name="Lin Y.C."/>
            <person name="Xu Q."/>
            <person name="Chen L.J."/>
            <person name="Yoshida K."/>
            <person name="Fujiwara S."/>
            <person name="Wang Z.W."/>
            <person name="Zhang Y.Q."/>
            <person name="Mitsuda N."/>
            <person name="Wang M."/>
            <person name="Liu G.H."/>
            <person name="Pecoraro L."/>
            <person name="Huang H.X."/>
            <person name="Xiao X.J."/>
            <person name="Lin M."/>
            <person name="Wu X.Y."/>
            <person name="Wu W.L."/>
            <person name="Chen Y.Y."/>
            <person name="Chang S.B."/>
            <person name="Sakamoto S."/>
            <person name="Ohme-Takagi M."/>
            <person name="Yagi M."/>
            <person name="Zeng S.J."/>
            <person name="Shen C.Y."/>
            <person name="Yeh C.M."/>
            <person name="Luo Y.B."/>
            <person name="Tsai W.C."/>
            <person name="Van de Peer Y."/>
            <person name="Liu Z.J."/>
        </authorList>
    </citation>
    <scope>NUCLEOTIDE SEQUENCE [LARGE SCALE GENOMIC DNA]</scope>
    <source>
        <strain evidence="6">cv. Shenzhen</strain>
        <tissue evidence="5">Stem</tissue>
    </source>
</reference>
<proteinExistence type="predicted"/>
<keyword evidence="2" id="KW-0539">Nucleus</keyword>
<feature type="compositionally biased region" description="Basic and acidic residues" evidence="3">
    <location>
        <begin position="337"/>
        <end position="354"/>
    </location>
</feature>
<dbReference type="CDD" id="cd21865">
    <property type="entry name" value="DEUBAD_NFRKB"/>
    <property type="match status" value="1"/>
</dbReference>
<feature type="compositionally biased region" description="Low complexity" evidence="3">
    <location>
        <begin position="317"/>
        <end position="329"/>
    </location>
</feature>